<comment type="catalytic activity">
    <reaction evidence="1">
        <text>S-ubiquitinyl-[E2 ubiquitin-conjugating enzyme]-L-cysteine + [acceptor protein]-L-lysine = [E2 ubiquitin-conjugating enzyme]-L-cysteine + N(6)-ubiquitinyl-[acceptor protein]-L-lysine.</text>
        <dbReference type="EC" id="2.3.2.27"/>
    </reaction>
</comment>
<dbReference type="PROSITE" id="PS50089">
    <property type="entry name" value="ZF_RING_2"/>
    <property type="match status" value="1"/>
</dbReference>
<dbReference type="EC" id="2.3.2.27" evidence="4"/>
<dbReference type="InterPro" id="IPR013083">
    <property type="entry name" value="Znf_RING/FYVE/PHD"/>
</dbReference>
<evidence type="ECO:0000256" key="3">
    <source>
        <dbReference type="ARBA" id="ARBA00009413"/>
    </source>
</evidence>
<evidence type="ECO:0000313" key="10">
    <source>
        <dbReference type="Proteomes" id="UP001162131"/>
    </source>
</evidence>
<keyword evidence="10" id="KW-1185">Reference proteome</keyword>
<feature type="domain" description="RING-type" evidence="8">
    <location>
        <begin position="129"/>
        <end position="175"/>
    </location>
</feature>
<keyword evidence="7" id="KW-0862">Zinc</keyword>
<organism evidence="9 10">
    <name type="scientific">Blepharisma stoltei</name>
    <dbReference type="NCBI Taxonomy" id="1481888"/>
    <lineage>
        <taxon>Eukaryota</taxon>
        <taxon>Sar</taxon>
        <taxon>Alveolata</taxon>
        <taxon>Ciliophora</taxon>
        <taxon>Postciliodesmatophora</taxon>
        <taxon>Heterotrichea</taxon>
        <taxon>Heterotrichida</taxon>
        <taxon>Blepharismidae</taxon>
        <taxon>Blepharisma</taxon>
    </lineage>
</organism>
<reference evidence="9" key="1">
    <citation type="submission" date="2021-09" db="EMBL/GenBank/DDBJ databases">
        <authorList>
            <consortium name="AG Swart"/>
            <person name="Singh M."/>
            <person name="Singh A."/>
            <person name="Seah K."/>
            <person name="Emmerich C."/>
        </authorList>
    </citation>
    <scope>NUCLEOTIDE SEQUENCE</scope>
    <source>
        <strain evidence="9">ATCC30299</strain>
    </source>
</reference>
<dbReference type="CDD" id="cd09633">
    <property type="entry name" value="Deltex_C"/>
    <property type="match status" value="1"/>
</dbReference>
<evidence type="ECO:0000256" key="4">
    <source>
        <dbReference type="ARBA" id="ARBA00012483"/>
    </source>
</evidence>
<dbReference type="GO" id="GO:0016567">
    <property type="term" value="P:protein ubiquitination"/>
    <property type="evidence" value="ECO:0007669"/>
    <property type="project" value="InterPro"/>
</dbReference>
<dbReference type="PANTHER" id="PTHR12622">
    <property type="entry name" value="DELTEX-RELATED"/>
    <property type="match status" value="1"/>
</dbReference>
<dbReference type="AlphaFoldDB" id="A0AAU9IW75"/>
<keyword evidence="6" id="KW-0479">Metal-binding</keyword>
<dbReference type="GO" id="GO:0008270">
    <property type="term" value="F:zinc ion binding"/>
    <property type="evidence" value="ECO:0007669"/>
    <property type="project" value="UniProtKB-KW"/>
</dbReference>
<dbReference type="InterPro" id="IPR039399">
    <property type="entry name" value="Deltex_C_sf"/>
</dbReference>
<evidence type="ECO:0000259" key="8">
    <source>
        <dbReference type="PROSITE" id="PS50089"/>
    </source>
</evidence>
<dbReference type="Gene3D" id="3.30.40.10">
    <property type="entry name" value="Zinc/RING finger domain, C3HC4 (zinc finger)"/>
    <property type="match status" value="1"/>
</dbReference>
<dbReference type="SUPFAM" id="SSF57850">
    <property type="entry name" value="RING/U-box"/>
    <property type="match status" value="1"/>
</dbReference>
<proteinExistence type="inferred from homology"/>
<accession>A0AAU9IW75</accession>
<comment type="caution">
    <text evidence="9">The sequence shown here is derived from an EMBL/GenBank/DDBJ whole genome shotgun (WGS) entry which is preliminary data.</text>
</comment>
<name>A0AAU9IW75_9CILI</name>
<comment type="similarity">
    <text evidence="3">Belongs to the Deltex family.</text>
</comment>
<dbReference type="Pfam" id="PF13639">
    <property type="entry name" value="zf-RING_2"/>
    <property type="match status" value="1"/>
</dbReference>
<sequence length="312" mass="35364">MLGLLFYRIFLIRTWKIIKEGHSKMDPIETIKAITQISTEDAKAILECTQGDVDLSLSLYYELNGFPAPVIPPQLFFQVKVTQDSAQTSARLETSKVTNWVEYSYEEVEKIAEKQHKEGYLSEKENERCTICLCDFEPSDNGEIIKLGRCGEHFYHKGCIENCRGESDSVRCPVCGAIYGVMMGDMPPGTMTVIRIENFMPLDGYDNCATFQINYEFPNGTRNGKRYRGTARVAFLPDNPEGNEVLRLLQIAFERKLTFTIGRSVTTGRDNCVIWNGIHHKTSPDGGPPNFGYPDETYFTRVKEELAAKGIY</sequence>
<comment type="pathway">
    <text evidence="2">Protein modification; protein ubiquitination.</text>
</comment>
<dbReference type="EMBL" id="CAJZBQ010000014">
    <property type="protein sequence ID" value="CAG9315510.1"/>
    <property type="molecule type" value="Genomic_DNA"/>
</dbReference>
<evidence type="ECO:0000256" key="6">
    <source>
        <dbReference type="ARBA" id="ARBA00022723"/>
    </source>
</evidence>
<dbReference type="InterPro" id="IPR001841">
    <property type="entry name" value="Znf_RING"/>
</dbReference>
<dbReference type="Pfam" id="PF18102">
    <property type="entry name" value="DTC"/>
    <property type="match status" value="1"/>
</dbReference>
<evidence type="ECO:0000256" key="2">
    <source>
        <dbReference type="ARBA" id="ARBA00004906"/>
    </source>
</evidence>
<dbReference type="InterPro" id="IPR039398">
    <property type="entry name" value="Deltex_fam"/>
</dbReference>
<dbReference type="GO" id="GO:0061630">
    <property type="term" value="F:ubiquitin protein ligase activity"/>
    <property type="evidence" value="ECO:0007669"/>
    <property type="project" value="UniProtKB-EC"/>
</dbReference>
<dbReference type="Gene3D" id="3.30.390.130">
    <property type="match status" value="1"/>
</dbReference>
<gene>
    <name evidence="9" type="ORF">BSTOLATCC_MIC14265</name>
</gene>
<dbReference type="InterPro" id="IPR039396">
    <property type="entry name" value="Deltex_C"/>
</dbReference>
<protein>
    <recommendedName>
        <fullName evidence="4">RING-type E3 ubiquitin transferase</fullName>
        <ecNumber evidence="4">2.3.2.27</ecNumber>
    </recommendedName>
</protein>
<evidence type="ECO:0000256" key="7">
    <source>
        <dbReference type="PROSITE-ProRule" id="PRU00175"/>
    </source>
</evidence>
<evidence type="ECO:0000313" key="9">
    <source>
        <dbReference type="EMBL" id="CAG9315510.1"/>
    </source>
</evidence>
<evidence type="ECO:0000256" key="5">
    <source>
        <dbReference type="ARBA" id="ARBA00022679"/>
    </source>
</evidence>
<keyword evidence="7" id="KW-0863">Zinc-finger</keyword>
<dbReference type="Proteomes" id="UP001162131">
    <property type="component" value="Unassembled WGS sequence"/>
</dbReference>
<dbReference type="GO" id="GO:0007219">
    <property type="term" value="P:Notch signaling pathway"/>
    <property type="evidence" value="ECO:0007669"/>
    <property type="project" value="InterPro"/>
</dbReference>
<keyword evidence="5" id="KW-0808">Transferase</keyword>
<evidence type="ECO:0000256" key="1">
    <source>
        <dbReference type="ARBA" id="ARBA00000900"/>
    </source>
</evidence>